<dbReference type="EMBL" id="QEWR01000003">
    <property type="protein sequence ID" value="PWD83057.1"/>
    <property type="molecule type" value="Genomic_DNA"/>
</dbReference>
<reference evidence="1 2" key="1">
    <citation type="journal article" date="2018" name="Genome Announc.">
        <title>Ignatzschineria cameli sp. nov., isolated from necrotic foot tissue of dromedaries (Camelus dromedarius) and associated maggots (Wohlfahrtia species) in Dubai.</title>
        <authorList>
            <person name="Tsang C.C."/>
            <person name="Tang J.Y."/>
            <person name="Fong J.Y."/>
            <person name="Kinne J."/>
            <person name="Lee H.H."/>
            <person name="Joseph M."/>
            <person name="Jose S."/>
            <person name="Schuster R.K."/>
            <person name="Tang Y."/>
            <person name="Sivakumar S."/>
            <person name="Chen J.H."/>
            <person name="Teng J.L."/>
            <person name="Lau S.K."/>
            <person name="Wernery U."/>
            <person name="Woo P.C."/>
        </authorList>
    </citation>
    <scope>NUCLEOTIDE SEQUENCE [LARGE SCALE GENOMIC DNA]</scope>
    <source>
        <strain evidence="1 2">KCTC 22643</strain>
    </source>
</reference>
<evidence type="ECO:0008006" key="3">
    <source>
        <dbReference type="Google" id="ProtNLM"/>
    </source>
</evidence>
<dbReference type="AlphaFoldDB" id="A0A2U2AJR2"/>
<name>A0A2U2AJR2_9GAMM</name>
<gene>
    <name evidence="1" type="ORF">DC082_06425</name>
</gene>
<comment type="caution">
    <text evidence="1">The sequence shown here is derived from an EMBL/GenBank/DDBJ whole genome shotgun (WGS) entry which is preliminary data.</text>
</comment>
<sequence length="121" mass="13859">MDDFIWDVVTKSPEIQEYFKGKNKIYPYGITREDPNAPYAVWTNITETPNYGIKNKSMLNKHRVQFDIYAKNGNEAKKIGEILESAFLGKGIAVLRIGPLPEAGTKLYRRTIDMSFIRKGN</sequence>
<protein>
    <recommendedName>
        <fullName evidence="3">DUF3168 domain-containing protein</fullName>
    </recommendedName>
</protein>
<evidence type="ECO:0000313" key="1">
    <source>
        <dbReference type="EMBL" id="PWD83057.1"/>
    </source>
</evidence>
<dbReference type="RefSeq" id="WP_109236272.1">
    <property type="nucleotide sequence ID" value="NZ_BMXZ01000002.1"/>
</dbReference>
<dbReference type="Proteomes" id="UP000244948">
    <property type="component" value="Unassembled WGS sequence"/>
</dbReference>
<proteinExistence type="predicted"/>
<evidence type="ECO:0000313" key="2">
    <source>
        <dbReference type="Proteomes" id="UP000244948"/>
    </source>
</evidence>
<dbReference type="Pfam" id="PF11367">
    <property type="entry name" value="Tail_completion_gp17"/>
    <property type="match status" value="1"/>
</dbReference>
<organism evidence="1 2">
    <name type="scientific">Ignatzschineria indica</name>
    <dbReference type="NCBI Taxonomy" id="472583"/>
    <lineage>
        <taxon>Bacteria</taxon>
        <taxon>Pseudomonadati</taxon>
        <taxon>Pseudomonadota</taxon>
        <taxon>Gammaproteobacteria</taxon>
        <taxon>Cardiobacteriales</taxon>
        <taxon>Ignatzschineriaceae</taxon>
        <taxon>Ignatzschineria</taxon>
    </lineage>
</organism>
<keyword evidence="2" id="KW-1185">Reference proteome</keyword>
<accession>A0A2U2AJR2</accession>
<dbReference type="InterPro" id="IPR021508">
    <property type="entry name" value="Gp17-like"/>
</dbReference>